<comment type="caution">
    <text evidence="1">The sequence shown here is derived from an EMBL/GenBank/DDBJ whole genome shotgun (WGS) entry which is preliminary data.</text>
</comment>
<dbReference type="EMBL" id="JAACFV010000050">
    <property type="protein sequence ID" value="KAF7508751.1"/>
    <property type="molecule type" value="Genomic_DNA"/>
</dbReference>
<proteinExistence type="predicted"/>
<name>A0A8H7E6L2_9EURO</name>
<gene>
    <name evidence="1" type="ORF">GJ744_008998</name>
</gene>
<sequence length="73" mass="8382">MMQSEAPHPIYDWMPTHSLFAFPCRGSLFQVAQQVQQAFGFQPSLNVDMIAQRLNSQPLGLPLNTPSRREYYP</sequence>
<protein>
    <submittedName>
        <fullName evidence="1">Uncharacterized protein</fullName>
    </submittedName>
</protein>
<evidence type="ECO:0000313" key="2">
    <source>
        <dbReference type="Proteomes" id="UP000606974"/>
    </source>
</evidence>
<reference evidence="1" key="1">
    <citation type="submission" date="2020-02" db="EMBL/GenBank/DDBJ databases">
        <authorList>
            <person name="Palmer J.M."/>
        </authorList>
    </citation>
    <scope>NUCLEOTIDE SEQUENCE</scope>
    <source>
        <strain evidence="1">EPUS1.4</strain>
        <tissue evidence="1">Thallus</tissue>
    </source>
</reference>
<evidence type="ECO:0000313" key="1">
    <source>
        <dbReference type="EMBL" id="KAF7508751.1"/>
    </source>
</evidence>
<dbReference type="Proteomes" id="UP000606974">
    <property type="component" value="Unassembled WGS sequence"/>
</dbReference>
<organism evidence="1 2">
    <name type="scientific">Endocarpon pusillum</name>
    <dbReference type="NCBI Taxonomy" id="364733"/>
    <lineage>
        <taxon>Eukaryota</taxon>
        <taxon>Fungi</taxon>
        <taxon>Dikarya</taxon>
        <taxon>Ascomycota</taxon>
        <taxon>Pezizomycotina</taxon>
        <taxon>Eurotiomycetes</taxon>
        <taxon>Chaetothyriomycetidae</taxon>
        <taxon>Verrucariales</taxon>
        <taxon>Verrucariaceae</taxon>
        <taxon>Endocarpon</taxon>
    </lineage>
</organism>
<dbReference type="AlphaFoldDB" id="A0A8H7E6L2"/>
<accession>A0A8H7E6L2</accession>
<keyword evidence="2" id="KW-1185">Reference proteome</keyword>